<proteinExistence type="predicted"/>
<reference evidence="1 2" key="1">
    <citation type="submission" date="2019-05" db="EMBL/GenBank/DDBJ databases">
        <title>Another draft genome of Portunus trituberculatus and its Hox gene families provides insights of decapod evolution.</title>
        <authorList>
            <person name="Jeong J.-H."/>
            <person name="Song I."/>
            <person name="Kim S."/>
            <person name="Choi T."/>
            <person name="Kim D."/>
            <person name="Ryu S."/>
            <person name="Kim W."/>
        </authorList>
    </citation>
    <scope>NUCLEOTIDE SEQUENCE [LARGE SCALE GENOMIC DNA]</scope>
    <source>
        <tissue evidence="1">Muscle</tissue>
    </source>
</reference>
<evidence type="ECO:0000313" key="1">
    <source>
        <dbReference type="EMBL" id="MPD00553.1"/>
    </source>
</evidence>
<evidence type="ECO:0000313" key="2">
    <source>
        <dbReference type="Proteomes" id="UP000324222"/>
    </source>
</evidence>
<sequence>MVESESENEEEDLVGDNESECRVLQYWKSFSVKAAVDLIVSYWNDVTPATINHAWCNLLEGMPEDRKVKVAGEPQTVAAEVEAAALEARHISGSGFAETTDDDILEMLRPDAPSVQEMLNEDALCDEASPEENEETAGVEKKKLPISEIKKLLEYGLQIHHILEQDTLINNESKFAAINQALFPYEEMYRAHVNNLRQCKI</sequence>
<gene>
    <name evidence="1" type="ORF">E2C01_096032</name>
</gene>
<accession>A0A5B7JWX4</accession>
<dbReference type="EMBL" id="VSRR010123445">
    <property type="protein sequence ID" value="MPD00553.1"/>
    <property type="molecule type" value="Genomic_DNA"/>
</dbReference>
<keyword evidence="2" id="KW-1185">Reference proteome</keyword>
<protein>
    <submittedName>
        <fullName evidence="1">Uncharacterized protein</fullName>
    </submittedName>
</protein>
<dbReference type="AlphaFoldDB" id="A0A5B7JWX4"/>
<dbReference type="Proteomes" id="UP000324222">
    <property type="component" value="Unassembled WGS sequence"/>
</dbReference>
<dbReference type="OrthoDB" id="6601125at2759"/>
<comment type="caution">
    <text evidence="1">The sequence shown here is derived from an EMBL/GenBank/DDBJ whole genome shotgun (WGS) entry which is preliminary data.</text>
</comment>
<organism evidence="1 2">
    <name type="scientific">Portunus trituberculatus</name>
    <name type="common">Swimming crab</name>
    <name type="synonym">Neptunus trituberculatus</name>
    <dbReference type="NCBI Taxonomy" id="210409"/>
    <lineage>
        <taxon>Eukaryota</taxon>
        <taxon>Metazoa</taxon>
        <taxon>Ecdysozoa</taxon>
        <taxon>Arthropoda</taxon>
        <taxon>Crustacea</taxon>
        <taxon>Multicrustacea</taxon>
        <taxon>Malacostraca</taxon>
        <taxon>Eumalacostraca</taxon>
        <taxon>Eucarida</taxon>
        <taxon>Decapoda</taxon>
        <taxon>Pleocyemata</taxon>
        <taxon>Brachyura</taxon>
        <taxon>Eubrachyura</taxon>
        <taxon>Portunoidea</taxon>
        <taxon>Portunidae</taxon>
        <taxon>Portuninae</taxon>
        <taxon>Portunus</taxon>
    </lineage>
</organism>
<name>A0A5B7JWX4_PORTR</name>